<dbReference type="EMBL" id="JAEMWZ010000009">
    <property type="protein sequence ID" value="KAG7143108.1"/>
    <property type="molecule type" value="Genomic_DNA"/>
</dbReference>
<name>A0A8I3A200_VERLO</name>
<gene>
    <name evidence="4" type="ORF">HYQ45_000575</name>
</gene>
<comment type="caution">
    <text evidence="4">The sequence shown here is derived from an EMBL/GenBank/DDBJ whole genome shotgun (WGS) entry which is preliminary data.</text>
</comment>
<dbReference type="Pfam" id="PF04082">
    <property type="entry name" value="Fungal_trans"/>
    <property type="match status" value="1"/>
</dbReference>
<dbReference type="PROSITE" id="PS00463">
    <property type="entry name" value="ZN2_CY6_FUNGAL_1"/>
    <property type="match status" value="1"/>
</dbReference>
<keyword evidence="1" id="KW-0539">Nucleus</keyword>
<dbReference type="Proteomes" id="UP000689129">
    <property type="component" value="Unassembled WGS sequence"/>
</dbReference>
<feature type="domain" description="Zn(2)-C6 fungal-type" evidence="3">
    <location>
        <begin position="49"/>
        <end position="79"/>
    </location>
</feature>
<proteinExistence type="predicted"/>
<reference evidence="4" key="1">
    <citation type="journal article" date="2021" name="Mol. Plant Pathol.">
        <title>A 20-kb lineage-specific genomic region tames virulence in pathogenic amphidiploid Verticillium longisporum.</title>
        <authorList>
            <person name="Harting R."/>
            <person name="Starke J."/>
            <person name="Kusch H."/>
            <person name="Poggeler S."/>
            <person name="Maurus I."/>
            <person name="Schluter R."/>
            <person name="Landesfeind M."/>
            <person name="Bulla I."/>
            <person name="Nowrousian M."/>
            <person name="de Jonge R."/>
            <person name="Stahlhut G."/>
            <person name="Hoff K.J."/>
            <person name="Asshauer K.P."/>
            <person name="Thurmer A."/>
            <person name="Stanke M."/>
            <person name="Daniel R."/>
            <person name="Morgenstern B."/>
            <person name="Thomma B.P.H.J."/>
            <person name="Kronstad J.W."/>
            <person name="Braus-Stromeyer S.A."/>
            <person name="Braus G.H."/>
        </authorList>
    </citation>
    <scope>NUCLEOTIDE SEQUENCE</scope>
    <source>
        <strain evidence="4">Vl32</strain>
    </source>
</reference>
<feature type="compositionally biased region" description="Low complexity" evidence="2">
    <location>
        <begin position="15"/>
        <end position="29"/>
    </location>
</feature>
<evidence type="ECO:0000256" key="2">
    <source>
        <dbReference type="SAM" id="MobiDB-lite"/>
    </source>
</evidence>
<dbReference type="CDD" id="cd00067">
    <property type="entry name" value="GAL4"/>
    <property type="match status" value="1"/>
</dbReference>
<dbReference type="InterPro" id="IPR001138">
    <property type="entry name" value="Zn2Cys6_DnaBD"/>
</dbReference>
<sequence>MSSHPPRQDRHRRILPTPSEEPPLTTRTSASSSELPTTRRPPRRQAPAACQECRKQKTKCSAHRPQCLRCQRLSKECVYDTAQLETPRQSLRRKHGELELRNSNLEHLFGFLRDAPEADVAGVLRRLREGADLDTLGAHIRDGDLLLQMAVRPDLVYTYTFPYAKHMPAALAQDASIPYTKSLLYQNTVGLLARPQDARLGDQDWHRVYRIPFHAVELVDRRVETIRGSTWTSIAVADSVVRRLMGVYFILQHPFYTFFDKDIFLEDLVSERHRFCSPLLFNAVMAEACHGYSAISDRYRFWDPQKLTYQFLAEARRLWEIEMQSGEDTITTVQAAMIMCAGYSTTGLDQLGTEYLRQGARMAERLQICGSLDHVRNPLRRRVYGMTAWALFGYQGMFAFHMWQPPVLTTPPAVPLADIKAYNGEYGEIWVRYPSAQMPTSVQSGETFIIFSQLRIIMAQIADLAARKRAQGTKLTADDAAVFRTRLVAWFNSLPAFLSPDYIALPAHLKIHMQYHNVMLSLFDSFADQGSGSPVAAYREICAHSRQCLDVLVRLYYLRHGFESWNDSLPTWLLYLAQLCIRDLARADDPLADEATVSTLMLCAKGLQDQGRSLYIARVFFHILRREMPPAVAEVLDRDVTDMADERSNTGTGAHHLRASWPVQTISISDEPDRLLERLSLEDRRTEEPEDQSEAAATSSDYESTMELGSEPSVGFASRDVRWTCEGIY</sequence>
<dbReference type="CDD" id="cd12148">
    <property type="entry name" value="fungal_TF_MHR"/>
    <property type="match status" value="1"/>
</dbReference>
<dbReference type="PROSITE" id="PS50048">
    <property type="entry name" value="ZN2_CY6_FUNGAL_2"/>
    <property type="match status" value="1"/>
</dbReference>
<feature type="region of interest" description="Disordered" evidence="2">
    <location>
        <begin position="681"/>
        <end position="714"/>
    </location>
</feature>
<feature type="region of interest" description="Disordered" evidence="2">
    <location>
        <begin position="1"/>
        <end position="48"/>
    </location>
</feature>
<protein>
    <submittedName>
        <fullName evidence="4">Nitrogen assimilation transcription factor nit-4 like protein</fullName>
    </submittedName>
</protein>
<evidence type="ECO:0000256" key="1">
    <source>
        <dbReference type="ARBA" id="ARBA00023242"/>
    </source>
</evidence>
<dbReference type="AlphaFoldDB" id="A0A8I3A200"/>
<dbReference type="InterPro" id="IPR053187">
    <property type="entry name" value="Notoamide_regulator"/>
</dbReference>
<organism evidence="4 5">
    <name type="scientific">Verticillium longisporum</name>
    <name type="common">Verticillium dahliae var. longisporum</name>
    <dbReference type="NCBI Taxonomy" id="100787"/>
    <lineage>
        <taxon>Eukaryota</taxon>
        <taxon>Fungi</taxon>
        <taxon>Dikarya</taxon>
        <taxon>Ascomycota</taxon>
        <taxon>Pezizomycotina</taxon>
        <taxon>Sordariomycetes</taxon>
        <taxon>Hypocreomycetidae</taxon>
        <taxon>Glomerellales</taxon>
        <taxon>Plectosphaerellaceae</taxon>
        <taxon>Verticillium</taxon>
    </lineage>
</organism>
<accession>A0A8I3A200</accession>
<dbReference type="PANTHER" id="PTHR47256:SF1">
    <property type="entry name" value="ZN(II)2CYS6 TRANSCRIPTION FACTOR (EUROFUNG)"/>
    <property type="match status" value="1"/>
</dbReference>
<dbReference type="Pfam" id="PF00172">
    <property type="entry name" value="Zn_clus"/>
    <property type="match status" value="1"/>
</dbReference>
<dbReference type="PANTHER" id="PTHR47256">
    <property type="entry name" value="ZN(II)2CYS6 TRANSCRIPTION FACTOR (EUROFUNG)-RELATED"/>
    <property type="match status" value="1"/>
</dbReference>
<dbReference type="InterPro" id="IPR007219">
    <property type="entry name" value="XnlR_reg_dom"/>
</dbReference>
<evidence type="ECO:0000313" key="5">
    <source>
        <dbReference type="Proteomes" id="UP000689129"/>
    </source>
</evidence>
<dbReference type="OrthoDB" id="426882at2759"/>
<evidence type="ECO:0000259" key="3">
    <source>
        <dbReference type="PROSITE" id="PS50048"/>
    </source>
</evidence>
<dbReference type="GO" id="GO:0000981">
    <property type="term" value="F:DNA-binding transcription factor activity, RNA polymerase II-specific"/>
    <property type="evidence" value="ECO:0007669"/>
    <property type="project" value="InterPro"/>
</dbReference>
<dbReference type="GO" id="GO:0008270">
    <property type="term" value="F:zinc ion binding"/>
    <property type="evidence" value="ECO:0007669"/>
    <property type="project" value="InterPro"/>
</dbReference>
<dbReference type="SMART" id="SM00066">
    <property type="entry name" value="GAL4"/>
    <property type="match status" value="1"/>
</dbReference>
<evidence type="ECO:0000313" key="4">
    <source>
        <dbReference type="EMBL" id="KAG7143108.1"/>
    </source>
</evidence>